<name>A0A816D2J7_9BILA</name>
<protein>
    <submittedName>
        <fullName evidence="1">Uncharacterized protein</fullName>
    </submittedName>
</protein>
<evidence type="ECO:0000313" key="2">
    <source>
        <dbReference type="EMBL" id="CAF2097455.1"/>
    </source>
</evidence>
<reference evidence="1" key="1">
    <citation type="submission" date="2021-02" db="EMBL/GenBank/DDBJ databases">
        <authorList>
            <person name="Nowell W R."/>
        </authorList>
    </citation>
    <scope>NUCLEOTIDE SEQUENCE</scope>
</reference>
<comment type="caution">
    <text evidence="1">The sequence shown here is derived from an EMBL/GenBank/DDBJ whole genome shotgun (WGS) entry which is preliminary data.</text>
</comment>
<evidence type="ECO:0000313" key="1">
    <source>
        <dbReference type="EMBL" id="CAF1630043.1"/>
    </source>
</evidence>
<evidence type="ECO:0000313" key="3">
    <source>
        <dbReference type="Proteomes" id="UP000663834"/>
    </source>
</evidence>
<organism evidence="1 3">
    <name type="scientific">Rotaria magnacalcarata</name>
    <dbReference type="NCBI Taxonomy" id="392030"/>
    <lineage>
        <taxon>Eukaryota</taxon>
        <taxon>Metazoa</taxon>
        <taxon>Spiralia</taxon>
        <taxon>Gnathifera</taxon>
        <taxon>Rotifera</taxon>
        <taxon>Eurotatoria</taxon>
        <taxon>Bdelloidea</taxon>
        <taxon>Philodinida</taxon>
        <taxon>Philodinidae</taxon>
        <taxon>Rotaria</taxon>
    </lineage>
</organism>
<dbReference type="AlphaFoldDB" id="A0A816D2J7"/>
<sequence>MSDMTKDTGEVNLAIHPSIRAIVIITGSDVNEVNVAHDLVVDEVNVAGNTLAHDVAVVNSCASADTQRTIRHVKPWLWSKKKAFVVILVIKIIEIVSTIF</sequence>
<dbReference type="EMBL" id="CAJNRE010010984">
    <property type="protein sequence ID" value="CAF2097455.1"/>
    <property type="molecule type" value="Genomic_DNA"/>
</dbReference>
<accession>A0A816D2J7</accession>
<dbReference type="OrthoDB" id="10294181at2759"/>
<dbReference type="Proteomes" id="UP000663824">
    <property type="component" value="Unassembled WGS sequence"/>
</dbReference>
<gene>
    <name evidence="1" type="ORF">KQP761_LOCUS26012</name>
    <name evidence="2" type="ORF">MBJ925_LOCUS21661</name>
</gene>
<dbReference type="EMBL" id="CAJNOW010014170">
    <property type="protein sequence ID" value="CAF1630043.1"/>
    <property type="molecule type" value="Genomic_DNA"/>
</dbReference>
<dbReference type="Proteomes" id="UP000663834">
    <property type="component" value="Unassembled WGS sequence"/>
</dbReference>
<proteinExistence type="predicted"/>